<dbReference type="EMBL" id="JAACJK010000008">
    <property type="protein sequence ID" value="KAF5339303.1"/>
    <property type="molecule type" value="Genomic_DNA"/>
</dbReference>
<evidence type="ECO:0000256" key="1">
    <source>
        <dbReference type="ARBA" id="ARBA00022723"/>
    </source>
</evidence>
<feature type="domain" description="C2H2-type" evidence="7">
    <location>
        <begin position="262"/>
        <end position="286"/>
    </location>
</feature>
<evidence type="ECO:0000313" key="9">
    <source>
        <dbReference type="Proteomes" id="UP000541558"/>
    </source>
</evidence>
<dbReference type="GO" id="GO:0000977">
    <property type="term" value="F:RNA polymerase II transcription regulatory region sequence-specific DNA binding"/>
    <property type="evidence" value="ECO:0007669"/>
    <property type="project" value="TreeGrafter"/>
</dbReference>
<dbReference type="SMART" id="SM00355">
    <property type="entry name" value="ZnF_C2H2"/>
    <property type="match status" value="5"/>
</dbReference>
<sequence>MSFVCTDCDRHFKSSQGLESHCDSKGHDPMYVCCGRNFFSWNAWDQHTENAASHRTCNICNVVFGSVERFDKHWEKKHVVKSPKLVDCSFCSRQFKSPSAYAQHIESGIHRVSRHQVTRAVQMLRVVPQITLAPPLQLRSTTTSRIEPLYEYAPETSAFDGFGHAPGEDSDQSDDEDGVDAEVQNEPESEGPVPGPPLGPREEAASNITLEPARATPAPATTFNVALAQRLTRRPPPTWNNNIDDGMPTYVPGDFANQGIPYACPICLKTFRNVFSLTSHMNSPVHDPAAFMCPKCDKHFGLVSALIQHLEKVLEDAYCLIRAMWKEMDWDTGQSWARLSAHRVLWERLHSDFKF</sequence>
<dbReference type="AlphaFoldDB" id="A0A8H5CD55"/>
<dbReference type="InterPro" id="IPR022755">
    <property type="entry name" value="Znf_C2H2_jaz"/>
</dbReference>
<evidence type="ECO:0000256" key="3">
    <source>
        <dbReference type="ARBA" id="ARBA00022771"/>
    </source>
</evidence>
<dbReference type="OrthoDB" id="6077919at2759"/>
<evidence type="ECO:0000256" key="6">
    <source>
        <dbReference type="SAM" id="MobiDB-lite"/>
    </source>
</evidence>
<organism evidence="8 9">
    <name type="scientific">Ephemerocybe angulata</name>
    <dbReference type="NCBI Taxonomy" id="980116"/>
    <lineage>
        <taxon>Eukaryota</taxon>
        <taxon>Fungi</taxon>
        <taxon>Dikarya</taxon>
        <taxon>Basidiomycota</taxon>
        <taxon>Agaricomycotina</taxon>
        <taxon>Agaricomycetes</taxon>
        <taxon>Agaricomycetidae</taxon>
        <taxon>Agaricales</taxon>
        <taxon>Agaricineae</taxon>
        <taxon>Psathyrellaceae</taxon>
        <taxon>Ephemerocybe</taxon>
    </lineage>
</organism>
<dbReference type="Proteomes" id="UP000541558">
    <property type="component" value="Unassembled WGS sequence"/>
</dbReference>
<dbReference type="InterPro" id="IPR036236">
    <property type="entry name" value="Znf_C2H2_sf"/>
</dbReference>
<dbReference type="Pfam" id="PF12171">
    <property type="entry name" value="zf-C2H2_jaz"/>
    <property type="match status" value="2"/>
</dbReference>
<dbReference type="PROSITE" id="PS00028">
    <property type="entry name" value="ZINC_FINGER_C2H2_1"/>
    <property type="match status" value="4"/>
</dbReference>
<evidence type="ECO:0000259" key="7">
    <source>
        <dbReference type="PROSITE" id="PS50157"/>
    </source>
</evidence>
<keyword evidence="3 5" id="KW-0863">Zinc-finger</keyword>
<keyword evidence="9" id="KW-1185">Reference proteome</keyword>
<dbReference type="GO" id="GO:0008270">
    <property type="term" value="F:zinc ion binding"/>
    <property type="evidence" value="ECO:0007669"/>
    <property type="project" value="UniProtKB-KW"/>
</dbReference>
<evidence type="ECO:0000256" key="4">
    <source>
        <dbReference type="ARBA" id="ARBA00022833"/>
    </source>
</evidence>
<dbReference type="PANTHER" id="PTHR24409:SF295">
    <property type="entry name" value="AZ2-RELATED"/>
    <property type="match status" value="1"/>
</dbReference>
<proteinExistence type="predicted"/>
<dbReference type="GO" id="GO:0000981">
    <property type="term" value="F:DNA-binding transcription factor activity, RNA polymerase II-specific"/>
    <property type="evidence" value="ECO:0007669"/>
    <property type="project" value="TreeGrafter"/>
</dbReference>
<reference evidence="8 9" key="1">
    <citation type="journal article" date="2020" name="ISME J.">
        <title>Uncovering the hidden diversity of litter-decomposition mechanisms in mushroom-forming fungi.</title>
        <authorList>
            <person name="Floudas D."/>
            <person name="Bentzer J."/>
            <person name="Ahren D."/>
            <person name="Johansson T."/>
            <person name="Persson P."/>
            <person name="Tunlid A."/>
        </authorList>
    </citation>
    <scope>NUCLEOTIDE SEQUENCE [LARGE SCALE GENOMIC DNA]</scope>
    <source>
        <strain evidence="8 9">CBS 175.51</strain>
    </source>
</reference>
<name>A0A8H5CD55_9AGAR</name>
<dbReference type="GO" id="GO:0005634">
    <property type="term" value="C:nucleus"/>
    <property type="evidence" value="ECO:0007669"/>
    <property type="project" value="TreeGrafter"/>
</dbReference>
<evidence type="ECO:0000313" key="8">
    <source>
        <dbReference type="EMBL" id="KAF5339303.1"/>
    </source>
</evidence>
<accession>A0A8H5CD55</accession>
<dbReference type="PANTHER" id="PTHR24409">
    <property type="entry name" value="ZINC FINGER PROTEIN 142"/>
    <property type="match status" value="1"/>
</dbReference>
<feature type="region of interest" description="Disordered" evidence="6">
    <location>
        <begin position="157"/>
        <end position="203"/>
    </location>
</feature>
<keyword evidence="2" id="KW-0677">Repeat</keyword>
<dbReference type="SUPFAM" id="SSF57667">
    <property type="entry name" value="beta-beta-alpha zinc fingers"/>
    <property type="match status" value="3"/>
</dbReference>
<evidence type="ECO:0000256" key="2">
    <source>
        <dbReference type="ARBA" id="ARBA00022737"/>
    </source>
</evidence>
<evidence type="ECO:0000256" key="5">
    <source>
        <dbReference type="PROSITE-ProRule" id="PRU00042"/>
    </source>
</evidence>
<dbReference type="Gene3D" id="3.30.160.60">
    <property type="entry name" value="Classic Zinc Finger"/>
    <property type="match status" value="2"/>
</dbReference>
<gene>
    <name evidence="8" type="ORF">D9611_009837</name>
</gene>
<dbReference type="PROSITE" id="PS50157">
    <property type="entry name" value="ZINC_FINGER_C2H2_2"/>
    <property type="match status" value="2"/>
</dbReference>
<feature type="compositionally biased region" description="Acidic residues" evidence="6">
    <location>
        <begin position="168"/>
        <end position="189"/>
    </location>
</feature>
<keyword evidence="4" id="KW-0862">Zinc</keyword>
<dbReference type="Pfam" id="PF12874">
    <property type="entry name" value="zf-met"/>
    <property type="match status" value="1"/>
</dbReference>
<keyword evidence="1" id="KW-0479">Metal-binding</keyword>
<protein>
    <recommendedName>
        <fullName evidence="7">C2H2-type domain-containing protein</fullName>
    </recommendedName>
</protein>
<comment type="caution">
    <text evidence="8">The sequence shown here is derived from an EMBL/GenBank/DDBJ whole genome shotgun (WGS) entry which is preliminary data.</text>
</comment>
<feature type="domain" description="C2H2-type" evidence="7">
    <location>
        <begin position="86"/>
        <end position="115"/>
    </location>
</feature>
<dbReference type="InterPro" id="IPR013087">
    <property type="entry name" value="Znf_C2H2_type"/>
</dbReference>